<comment type="similarity">
    <text evidence="1">Belongs to the sigma-70 factor family. ECF subfamily.</text>
</comment>
<dbReference type="InterPro" id="IPR007627">
    <property type="entry name" value="RNA_pol_sigma70_r2"/>
</dbReference>
<accession>A0A6J5ANI1</accession>
<dbReference type="InterPro" id="IPR039425">
    <property type="entry name" value="RNA_pol_sigma-70-like"/>
</dbReference>
<sequence>MPRPINPLKGWLAYYGELVGSWAKRNSRPCDAEDAAQDVMAHLLSDGNVAAVAPKSYLYRATQNRLISEIRRQERHPQTSLEMLAAEDHPLLHDPEAGVRARQLAEALEQALASLPLKKRQAYVWHRLEGYSQPEIAQRMGLALNTVERYIMDATREMREQLERFCPD</sequence>
<proteinExistence type="inferred from homology"/>
<dbReference type="PANTHER" id="PTHR43133:SF63">
    <property type="entry name" value="RNA POLYMERASE SIGMA FACTOR FECI-RELATED"/>
    <property type="match status" value="1"/>
</dbReference>
<dbReference type="InterPro" id="IPR013325">
    <property type="entry name" value="RNA_pol_sigma_r2"/>
</dbReference>
<dbReference type="Proteomes" id="UP000507979">
    <property type="component" value="Unassembled WGS sequence"/>
</dbReference>
<dbReference type="GO" id="GO:0006352">
    <property type="term" value="P:DNA-templated transcription initiation"/>
    <property type="evidence" value="ECO:0007669"/>
    <property type="project" value="InterPro"/>
</dbReference>
<dbReference type="PANTHER" id="PTHR43133">
    <property type="entry name" value="RNA POLYMERASE ECF-TYPE SIGMA FACTO"/>
    <property type="match status" value="1"/>
</dbReference>
<dbReference type="InterPro" id="IPR013324">
    <property type="entry name" value="RNA_pol_sigma_r3/r4-like"/>
</dbReference>
<evidence type="ECO:0000313" key="7">
    <source>
        <dbReference type="EMBL" id="CAB3653142.1"/>
    </source>
</evidence>
<dbReference type="SUPFAM" id="SSF88659">
    <property type="entry name" value="Sigma3 and sigma4 domains of RNA polymerase sigma factors"/>
    <property type="match status" value="1"/>
</dbReference>
<dbReference type="CDD" id="cd06171">
    <property type="entry name" value="Sigma70_r4"/>
    <property type="match status" value="1"/>
</dbReference>
<feature type="domain" description="RNA polymerase sigma-70 region 2" evidence="5">
    <location>
        <begin position="15"/>
        <end position="75"/>
    </location>
</feature>
<evidence type="ECO:0000256" key="3">
    <source>
        <dbReference type="ARBA" id="ARBA00023082"/>
    </source>
</evidence>
<dbReference type="Pfam" id="PF04542">
    <property type="entry name" value="Sigma70_r2"/>
    <property type="match status" value="1"/>
</dbReference>
<dbReference type="Pfam" id="PF08281">
    <property type="entry name" value="Sigma70_r4_2"/>
    <property type="match status" value="1"/>
</dbReference>
<dbReference type="GO" id="GO:0016987">
    <property type="term" value="F:sigma factor activity"/>
    <property type="evidence" value="ECO:0007669"/>
    <property type="project" value="UniProtKB-KW"/>
</dbReference>
<dbReference type="NCBIfam" id="TIGR02937">
    <property type="entry name" value="sigma70-ECF"/>
    <property type="match status" value="1"/>
</dbReference>
<keyword evidence="4" id="KW-0804">Transcription</keyword>
<reference evidence="7 8" key="1">
    <citation type="submission" date="2020-04" db="EMBL/GenBank/DDBJ databases">
        <authorList>
            <person name="De Canck E."/>
        </authorList>
    </citation>
    <scope>NUCLEOTIDE SEQUENCE [LARGE SCALE GENOMIC DNA]</scope>
    <source>
        <strain evidence="7 8">LMG 26845</strain>
    </source>
</reference>
<keyword evidence="8" id="KW-1185">Reference proteome</keyword>
<dbReference type="InterPro" id="IPR036388">
    <property type="entry name" value="WH-like_DNA-bd_sf"/>
</dbReference>
<dbReference type="GO" id="GO:0003677">
    <property type="term" value="F:DNA binding"/>
    <property type="evidence" value="ECO:0007669"/>
    <property type="project" value="InterPro"/>
</dbReference>
<dbReference type="InterPro" id="IPR013249">
    <property type="entry name" value="RNA_pol_sigma70_r4_t2"/>
</dbReference>
<keyword evidence="3" id="KW-0731">Sigma factor</keyword>
<gene>
    <name evidence="7" type="primary">fecI_14</name>
    <name evidence="7" type="ORF">LMG26845_02886</name>
</gene>
<dbReference type="RefSeq" id="WP_054430737.1">
    <property type="nucleotide sequence ID" value="NZ_CADIJR010000025.1"/>
</dbReference>
<dbReference type="Gene3D" id="1.10.1740.10">
    <property type="match status" value="1"/>
</dbReference>
<dbReference type="EMBL" id="CADIJR010000025">
    <property type="protein sequence ID" value="CAB3653142.1"/>
    <property type="molecule type" value="Genomic_DNA"/>
</dbReference>
<evidence type="ECO:0000259" key="6">
    <source>
        <dbReference type="Pfam" id="PF08281"/>
    </source>
</evidence>
<dbReference type="Gene3D" id="1.10.10.10">
    <property type="entry name" value="Winged helix-like DNA-binding domain superfamily/Winged helix DNA-binding domain"/>
    <property type="match status" value="1"/>
</dbReference>
<evidence type="ECO:0000259" key="5">
    <source>
        <dbReference type="Pfam" id="PF04542"/>
    </source>
</evidence>
<evidence type="ECO:0000256" key="2">
    <source>
        <dbReference type="ARBA" id="ARBA00023015"/>
    </source>
</evidence>
<feature type="domain" description="RNA polymerase sigma factor 70 region 4 type 2" evidence="6">
    <location>
        <begin position="106"/>
        <end position="154"/>
    </location>
</feature>
<organism evidence="7 8">
    <name type="scientific">Achromobacter insuavis</name>
    <dbReference type="NCBI Taxonomy" id="1287735"/>
    <lineage>
        <taxon>Bacteria</taxon>
        <taxon>Pseudomonadati</taxon>
        <taxon>Pseudomonadota</taxon>
        <taxon>Betaproteobacteria</taxon>
        <taxon>Burkholderiales</taxon>
        <taxon>Alcaligenaceae</taxon>
        <taxon>Achromobacter</taxon>
    </lineage>
</organism>
<name>A0A6J5ANI1_9BURK</name>
<keyword evidence="2" id="KW-0805">Transcription regulation</keyword>
<evidence type="ECO:0000313" key="8">
    <source>
        <dbReference type="Proteomes" id="UP000507979"/>
    </source>
</evidence>
<dbReference type="SUPFAM" id="SSF88946">
    <property type="entry name" value="Sigma2 domain of RNA polymerase sigma factors"/>
    <property type="match status" value="1"/>
</dbReference>
<dbReference type="GeneID" id="92898747"/>
<dbReference type="AlphaFoldDB" id="A0A6J5ANI1"/>
<protein>
    <submittedName>
        <fullName evidence="7">Putative RNA polymerase sigma factor FecI</fullName>
    </submittedName>
</protein>
<evidence type="ECO:0000256" key="1">
    <source>
        <dbReference type="ARBA" id="ARBA00010641"/>
    </source>
</evidence>
<dbReference type="InterPro" id="IPR014284">
    <property type="entry name" value="RNA_pol_sigma-70_dom"/>
</dbReference>
<evidence type="ECO:0000256" key="4">
    <source>
        <dbReference type="ARBA" id="ARBA00023163"/>
    </source>
</evidence>